<dbReference type="GO" id="GO:0003700">
    <property type="term" value="F:DNA-binding transcription factor activity"/>
    <property type="evidence" value="ECO:0007669"/>
    <property type="project" value="InterPro"/>
</dbReference>
<sequence length="161" mass="17705">MSETNFVDSHRLSAAFVANQLERLVEVIVTQGNDMLDAAGIRFPSRTVSTVLFVGENEPTSTADIARALGQPHQLATQRVDLLTQLGIFERISDPDDARRKLLRLTPEGRDQFTVLTGRLEKAGQAFEALFTEIGCDLPAVSRRAADALHESSLLTRMKAI</sequence>
<dbReference type="AlphaFoldDB" id="A0A069E8G2"/>
<dbReference type="Pfam" id="PF12802">
    <property type="entry name" value="MarR_2"/>
    <property type="match status" value="1"/>
</dbReference>
<dbReference type="InterPro" id="IPR000835">
    <property type="entry name" value="HTH_MarR-typ"/>
</dbReference>
<name>A0A069E8G2_9PROT</name>
<dbReference type="InterPro" id="IPR036388">
    <property type="entry name" value="WH-like_DNA-bd_sf"/>
</dbReference>
<accession>A0A069E8G2</accession>
<dbReference type="SUPFAM" id="SSF46785">
    <property type="entry name" value="Winged helix' DNA-binding domain"/>
    <property type="match status" value="1"/>
</dbReference>
<keyword evidence="3" id="KW-1185">Reference proteome</keyword>
<protein>
    <recommendedName>
        <fullName evidence="1">HTH marR-type domain-containing protein</fullName>
    </recommendedName>
</protein>
<dbReference type="Proteomes" id="UP000027446">
    <property type="component" value="Unassembled WGS sequence"/>
</dbReference>
<evidence type="ECO:0000313" key="3">
    <source>
        <dbReference type="Proteomes" id="UP000027446"/>
    </source>
</evidence>
<gene>
    <name evidence="2" type="ORF">HAD_11525</name>
</gene>
<comment type="caution">
    <text evidence="2">The sequence shown here is derived from an EMBL/GenBank/DDBJ whole genome shotgun (WGS) entry which is preliminary data.</text>
</comment>
<dbReference type="InterPro" id="IPR036390">
    <property type="entry name" value="WH_DNA-bd_sf"/>
</dbReference>
<organism evidence="2 3">
    <name type="scientific">Hyphomonas adhaerens MHS-3</name>
    <dbReference type="NCBI Taxonomy" id="1280949"/>
    <lineage>
        <taxon>Bacteria</taxon>
        <taxon>Pseudomonadati</taxon>
        <taxon>Pseudomonadota</taxon>
        <taxon>Alphaproteobacteria</taxon>
        <taxon>Hyphomonadales</taxon>
        <taxon>Hyphomonadaceae</taxon>
        <taxon>Hyphomonas</taxon>
    </lineage>
</organism>
<dbReference type="OrthoDB" id="7629608at2"/>
<evidence type="ECO:0000259" key="1">
    <source>
        <dbReference type="Pfam" id="PF12802"/>
    </source>
</evidence>
<dbReference type="PATRIC" id="fig|1280949.3.peg.2360"/>
<dbReference type="eggNOG" id="COG1846">
    <property type="taxonomic scope" value="Bacteria"/>
</dbReference>
<dbReference type="STRING" id="1280949.HAD_11525"/>
<proteinExistence type="predicted"/>
<dbReference type="RefSeq" id="WP_035571175.1">
    <property type="nucleotide sequence ID" value="NZ_ARYH01000001.1"/>
</dbReference>
<evidence type="ECO:0000313" key="2">
    <source>
        <dbReference type="EMBL" id="KCZ86314.1"/>
    </source>
</evidence>
<dbReference type="Gene3D" id="1.10.10.10">
    <property type="entry name" value="Winged helix-like DNA-binding domain superfamily/Winged helix DNA-binding domain"/>
    <property type="match status" value="1"/>
</dbReference>
<feature type="domain" description="HTH marR-type" evidence="1">
    <location>
        <begin position="49"/>
        <end position="100"/>
    </location>
</feature>
<dbReference type="EMBL" id="ARYH01000001">
    <property type="protein sequence ID" value="KCZ86314.1"/>
    <property type="molecule type" value="Genomic_DNA"/>
</dbReference>
<reference evidence="2 3" key="1">
    <citation type="journal article" date="2014" name="Antonie Van Leeuwenhoek">
        <title>Hyphomonas beringensis sp. nov. and Hyphomonas chukchiensis sp. nov., isolated from surface seawater of the Bering Sea and Chukchi Sea.</title>
        <authorList>
            <person name="Li C."/>
            <person name="Lai Q."/>
            <person name="Li G."/>
            <person name="Dong C."/>
            <person name="Wang J."/>
            <person name="Liao Y."/>
            <person name="Shao Z."/>
        </authorList>
    </citation>
    <scope>NUCLEOTIDE SEQUENCE [LARGE SCALE GENOMIC DNA]</scope>
    <source>
        <strain evidence="2 3">MHS-3</strain>
    </source>
</reference>